<evidence type="ECO:0000313" key="5">
    <source>
        <dbReference type="Proteomes" id="UP001501705"/>
    </source>
</evidence>
<dbReference type="EMBL" id="BAAAPH010000020">
    <property type="protein sequence ID" value="GAA1592662.1"/>
    <property type="molecule type" value="Genomic_DNA"/>
</dbReference>
<evidence type="ECO:0000313" key="4">
    <source>
        <dbReference type="EMBL" id="GAA1592662.1"/>
    </source>
</evidence>
<dbReference type="InterPro" id="IPR012334">
    <property type="entry name" value="Pectin_lyas_fold"/>
</dbReference>
<dbReference type="PANTHER" id="PTHR22990:SF15">
    <property type="entry name" value="F-BOX ONLY PROTEIN 10"/>
    <property type="match status" value="1"/>
</dbReference>
<dbReference type="Gene3D" id="2.160.20.10">
    <property type="entry name" value="Single-stranded right-handed beta-helix, Pectin lyase-like"/>
    <property type="match status" value="1"/>
</dbReference>
<dbReference type="Proteomes" id="UP001501705">
    <property type="component" value="Unassembled WGS sequence"/>
</dbReference>
<accession>A0ABN2E2D0</accession>
<dbReference type="InterPro" id="IPR039448">
    <property type="entry name" value="Beta_helix"/>
</dbReference>
<keyword evidence="1" id="KW-0677">Repeat</keyword>
<feature type="compositionally biased region" description="Low complexity" evidence="2">
    <location>
        <begin position="351"/>
        <end position="372"/>
    </location>
</feature>
<organism evidence="4 5">
    <name type="scientific">Kribbella hippodromi</name>
    <dbReference type="NCBI Taxonomy" id="434347"/>
    <lineage>
        <taxon>Bacteria</taxon>
        <taxon>Bacillati</taxon>
        <taxon>Actinomycetota</taxon>
        <taxon>Actinomycetes</taxon>
        <taxon>Propionibacteriales</taxon>
        <taxon>Kribbellaceae</taxon>
        <taxon>Kribbella</taxon>
    </lineage>
</organism>
<dbReference type="SMART" id="SM00710">
    <property type="entry name" value="PbH1"/>
    <property type="match status" value="7"/>
</dbReference>
<feature type="region of interest" description="Disordered" evidence="2">
    <location>
        <begin position="348"/>
        <end position="438"/>
    </location>
</feature>
<feature type="region of interest" description="Disordered" evidence="2">
    <location>
        <begin position="12"/>
        <end position="37"/>
    </location>
</feature>
<dbReference type="Pfam" id="PF13229">
    <property type="entry name" value="Beta_helix"/>
    <property type="match status" value="1"/>
</dbReference>
<reference evidence="4 5" key="1">
    <citation type="journal article" date="2019" name="Int. J. Syst. Evol. Microbiol.">
        <title>The Global Catalogue of Microorganisms (GCM) 10K type strain sequencing project: providing services to taxonomists for standard genome sequencing and annotation.</title>
        <authorList>
            <consortium name="The Broad Institute Genomics Platform"/>
            <consortium name="The Broad Institute Genome Sequencing Center for Infectious Disease"/>
            <person name="Wu L."/>
            <person name="Ma J."/>
        </authorList>
    </citation>
    <scope>NUCLEOTIDE SEQUENCE [LARGE SCALE GENOMIC DNA]</scope>
    <source>
        <strain evidence="4 5">JCM 15572</strain>
    </source>
</reference>
<dbReference type="InterPro" id="IPR011050">
    <property type="entry name" value="Pectin_lyase_fold/virulence"/>
</dbReference>
<proteinExistence type="predicted"/>
<feature type="compositionally biased region" description="Low complexity" evidence="2">
    <location>
        <begin position="379"/>
        <end position="414"/>
    </location>
</feature>
<dbReference type="InterPro" id="IPR006626">
    <property type="entry name" value="PbH1"/>
</dbReference>
<protein>
    <recommendedName>
        <fullName evidence="3">Right handed beta helix domain-containing protein</fullName>
    </recommendedName>
</protein>
<dbReference type="PANTHER" id="PTHR22990">
    <property type="entry name" value="F-BOX ONLY PROTEIN"/>
    <property type="match status" value="1"/>
</dbReference>
<evidence type="ECO:0000256" key="1">
    <source>
        <dbReference type="ARBA" id="ARBA00022737"/>
    </source>
</evidence>
<comment type="caution">
    <text evidence="4">The sequence shown here is derived from an EMBL/GenBank/DDBJ whole genome shotgun (WGS) entry which is preliminary data.</text>
</comment>
<feature type="compositionally biased region" description="Polar residues" evidence="2">
    <location>
        <begin position="18"/>
        <end position="30"/>
    </location>
</feature>
<name>A0ABN2E2D0_9ACTN</name>
<evidence type="ECO:0000256" key="2">
    <source>
        <dbReference type="SAM" id="MobiDB-lite"/>
    </source>
</evidence>
<keyword evidence="5" id="KW-1185">Reference proteome</keyword>
<sequence length="484" mass="48677">MVLSVISLAGCGAGSDQKPAQGSGSGQRSAQRPAGEKVTIRVPANAPTIAAAVSVAQQGDLVLVAPGTYHESVRITTPHVTLRGESRDKVIIDGQLQQPNGIVVTAPGVAVENLTVRGNTQNGVLVTGSVKAADGEPGDGGYDTGDEPVRFLESFLVSHVTATRNGLYGIYAFSARNGVIEQSYASGGADSGIYVGQCKPCHMVVQDNVAEYNAVGIEGTNASGEMYFVGNRIVGNRVGLTTGSDHQEKLLPQQGAVVAGNLIADNQQSATPEQADGGWGVGVGIDGGSGNQIVHNRIAGNVNAGVILTATQDLPPDNNRIQNNVFTGNALDVGWTFPTATKGHDNCLTGPTTRTIPTNLPTTAPCPALSTPTSPPSTSPGAPGSPSGAPASPSGAAASPSGAAANPSASASSGRAVSPSGAWKGPVPPRGIPFNQVVAPPVQPQYPAATTTGATTVPEAPALPSLAQLTTPAPTLLADRALAK</sequence>
<dbReference type="SUPFAM" id="SSF51126">
    <property type="entry name" value="Pectin lyase-like"/>
    <property type="match status" value="1"/>
</dbReference>
<feature type="domain" description="Right handed beta helix" evidence="3">
    <location>
        <begin position="100"/>
        <end position="243"/>
    </location>
</feature>
<dbReference type="InterPro" id="IPR051550">
    <property type="entry name" value="SCF-Subunits/Alg-Epimerases"/>
</dbReference>
<gene>
    <name evidence="4" type="ORF">GCM10009804_56400</name>
</gene>
<evidence type="ECO:0000259" key="3">
    <source>
        <dbReference type="Pfam" id="PF13229"/>
    </source>
</evidence>